<comment type="caution">
    <text evidence="8">The sequence shown here is derived from an EMBL/GenBank/DDBJ whole genome shotgun (WGS) entry which is preliminary data.</text>
</comment>
<evidence type="ECO:0000256" key="6">
    <source>
        <dbReference type="SAM" id="MobiDB-lite"/>
    </source>
</evidence>
<dbReference type="InterPro" id="IPR054841">
    <property type="entry name" value="carotdesatCrtD"/>
</dbReference>
<dbReference type="InterPro" id="IPR014105">
    <property type="entry name" value="Carotenoid/retinoid_OxRdtase"/>
</dbReference>
<dbReference type="Gene3D" id="3.50.50.60">
    <property type="entry name" value="FAD/NAD(P)-binding domain"/>
    <property type="match status" value="2"/>
</dbReference>
<feature type="region of interest" description="Disordered" evidence="6">
    <location>
        <begin position="493"/>
        <end position="526"/>
    </location>
</feature>
<protein>
    <submittedName>
        <fullName evidence="8">Phytoene desaturase</fullName>
    </submittedName>
</protein>
<evidence type="ECO:0000256" key="4">
    <source>
        <dbReference type="ARBA" id="ARBA00023002"/>
    </source>
</evidence>
<dbReference type="InterPro" id="IPR036188">
    <property type="entry name" value="FAD/NAD-bd_sf"/>
</dbReference>
<dbReference type="SUPFAM" id="SSF51905">
    <property type="entry name" value="FAD/NAD(P)-binding domain"/>
    <property type="match status" value="1"/>
</dbReference>
<organism evidence="8 9">
    <name type="scientific">Pseudotabrizicola sediminis</name>
    <dbReference type="NCBI Taxonomy" id="2486418"/>
    <lineage>
        <taxon>Bacteria</taxon>
        <taxon>Pseudomonadati</taxon>
        <taxon>Pseudomonadota</taxon>
        <taxon>Alphaproteobacteria</taxon>
        <taxon>Rhodobacterales</taxon>
        <taxon>Paracoccaceae</taxon>
        <taxon>Pseudotabrizicola</taxon>
    </lineage>
</organism>
<dbReference type="NCBIfam" id="TIGR02734">
    <property type="entry name" value="crtI_fam"/>
    <property type="match status" value="1"/>
</dbReference>
<keyword evidence="4 5" id="KW-0560">Oxidoreductase</keyword>
<dbReference type="EMBL" id="RPEM01000007">
    <property type="protein sequence ID" value="TGD42904.1"/>
    <property type="molecule type" value="Genomic_DNA"/>
</dbReference>
<keyword evidence="9" id="KW-1185">Reference proteome</keyword>
<comment type="pathway">
    <text evidence="1 5">Carotenoid biosynthesis.</text>
</comment>
<dbReference type="NCBIfam" id="NF045637">
    <property type="entry name" value="carotdesatCrtDProt"/>
    <property type="match status" value="1"/>
</dbReference>
<dbReference type="InterPro" id="IPR008150">
    <property type="entry name" value="Phytoene_DH_bac_CS"/>
</dbReference>
<evidence type="ECO:0000313" key="9">
    <source>
        <dbReference type="Proteomes" id="UP000297741"/>
    </source>
</evidence>
<proteinExistence type="inferred from homology"/>
<name>A0ABY2KLR9_9RHOB</name>
<feature type="domain" description="Amine oxidase" evidence="7">
    <location>
        <begin position="20"/>
        <end position="490"/>
    </location>
</feature>
<dbReference type="PANTHER" id="PTHR43734:SF7">
    <property type="entry name" value="4,4'-DIAPONEUROSPORENE OXYGENASE"/>
    <property type="match status" value="1"/>
</dbReference>
<dbReference type="InterPro" id="IPR002937">
    <property type="entry name" value="Amino_oxidase"/>
</dbReference>
<dbReference type="Pfam" id="PF01593">
    <property type="entry name" value="Amino_oxidase"/>
    <property type="match status" value="1"/>
</dbReference>
<gene>
    <name evidence="8" type="primary">crtI</name>
    <name evidence="8" type="ORF">EEB11_11545</name>
</gene>
<sequence length="526" mass="55618">MAKQHAPLDNDTAIVIGAGMGGLAAAIRLAAMGLAVTVIESADTPGGKARAIASPAGPVDTGPTVLTMRGEFDDLFALAGQSLDDHIRLIPQPILARHWWQGSPTLDLFPETEANIDAIHAFAGPREAAAFARFDRMAQDLLAAFDAPVMRAARPNLMQIAKAAAARPRIWPALLPGISLERLLRLHFRDPRLIQLFARYATYVGGRPRHAPGVLALIWRAEAQGVWAVEGGMHSLAAALARLATAMGVRFQYATRARRIVTQQGRVTAVEVEGGHTLRCRYCIFNGDPAALTDGLLGPAAQTAIATAKTTPRSLSAQVWAFAATPQGADLTHHNVFFTDDPKAEFGPIGRGQPAEQPTLYVCAQDRTPTAPPGPERFEIILNAPPNLAPTPDEEPRCRQRTFPRLRSFGLTFSPDPDATALTTPSHLAQMYPASQGAIYGRSPEGLLAAFQRPTAQTRLPGLVLAGGGAHPGAGVPMAALSARHAAEAIRQDRISGSRSMPMAMPGGTSTGSALTAPAPSRSSPS</sequence>
<evidence type="ECO:0000313" key="8">
    <source>
        <dbReference type="EMBL" id="TGD42904.1"/>
    </source>
</evidence>
<dbReference type="RefSeq" id="WP_135431462.1">
    <property type="nucleotide sequence ID" value="NZ_RPEM01000007.1"/>
</dbReference>
<evidence type="ECO:0000259" key="7">
    <source>
        <dbReference type="Pfam" id="PF01593"/>
    </source>
</evidence>
<evidence type="ECO:0000256" key="2">
    <source>
        <dbReference type="ARBA" id="ARBA00006046"/>
    </source>
</evidence>
<reference evidence="8 9" key="1">
    <citation type="submission" date="2018-11" db="EMBL/GenBank/DDBJ databases">
        <title>Tabrizicola sp. isolated from sediment of alpine lake.</title>
        <authorList>
            <person name="Liu Z."/>
        </authorList>
    </citation>
    <scope>NUCLEOTIDE SEQUENCE [LARGE SCALE GENOMIC DNA]</scope>
    <source>
        <strain evidence="8 9">DRYC-M-16</strain>
    </source>
</reference>
<keyword evidence="3 5" id="KW-0125">Carotenoid biosynthesis</keyword>
<evidence type="ECO:0000256" key="1">
    <source>
        <dbReference type="ARBA" id="ARBA00004829"/>
    </source>
</evidence>
<evidence type="ECO:0000256" key="5">
    <source>
        <dbReference type="RuleBase" id="RU362075"/>
    </source>
</evidence>
<dbReference type="Proteomes" id="UP000297741">
    <property type="component" value="Unassembled WGS sequence"/>
</dbReference>
<dbReference type="PANTHER" id="PTHR43734">
    <property type="entry name" value="PHYTOENE DESATURASE"/>
    <property type="match status" value="1"/>
</dbReference>
<accession>A0ABY2KLR9</accession>
<evidence type="ECO:0000256" key="3">
    <source>
        <dbReference type="ARBA" id="ARBA00022746"/>
    </source>
</evidence>
<dbReference type="PROSITE" id="PS00982">
    <property type="entry name" value="PHYTOENE_DH"/>
    <property type="match status" value="1"/>
</dbReference>
<comment type="similarity">
    <text evidence="2 5">Belongs to the carotenoid/retinoid oxidoreductase family.</text>
</comment>